<dbReference type="GO" id="GO:0006749">
    <property type="term" value="P:glutathione metabolic process"/>
    <property type="evidence" value="ECO:0007669"/>
    <property type="project" value="TreeGrafter"/>
</dbReference>
<organism evidence="2 4">
    <name type="scientific">Burkholderia arboris</name>
    <dbReference type="NCBI Taxonomy" id="488730"/>
    <lineage>
        <taxon>Bacteria</taxon>
        <taxon>Pseudomonadati</taxon>
        <taxon>Pseudomonadota</taxon>
        <taxon>Betaproteobacteria</taxon>
        <taxon>Burkholderiales</taxon>
        <taxon>Burkholderiaceae</taxon>
        <taxon>Burkholderia</taxon>
        <taxon>Burkholderia cepacia complex</taxon>
    </lineage>
</organism>
<sequence>MTENTTKGRRDGVKLALVNNRLQGIARKMSNTLARTGRSGVLNIARDFSCCIVSADDELVAAAESLPIHVLSGPDLMSKSMKELHPGFLPGDVFLHNSPYHGCSHPADHTLLAPVFDGDGKHRFTILVKAHQADCGNSQPTTYMGTARDVYEEGALIFPCVQVQRQYERVSDVIRMCELRIRVPEQWRGDFLAMLGSVRIGEQELLALGQDLGWDALEALTKDYLDYSEERMIAALRQLPRASAERSSTHDPIPGTPPDGITVKVTVRIDPDDARVHVDLTDNDDCYPCGLNLSESCARTAAMIGIFNSIDATIPKNAGAFRRIDVQLREGCVVGVPRHPTSCSVATTNLADRVTGPVQVAMADISASIGAAECGPFQPPSVGVLSGVRGDTGDAYVNQVFLGFTGGGAGPRADAWQLMLHAGNGGQCLLDSVELDELRMPVIVTRRQFVIDSEGAGQYRGASSLVTEFGPLSGKMTVAYVADGSVNPAQGARGGGAGGATSQVLIDKDGQCHDIPVAGHVDLVPGETIRSVCAGGGGYGVPKTRAVAAVIDDVRERWISRERALSVYGVDVHADASGGVAVEVRK</sequence>
<dbReference type="InterPro" id="IPR003692">
    <property type="entry name" value="Hydantoinase_B"/>
</dbReference>
<feature type="domain" description="Hydantoinase B/oxoprolinase" evidence="1">
    <location>
        <begin position="11"/>
        <end position="542"/>
    </location>
</feature>
<dbReference type="InterPro" id="IPR045079">
    <property type="entry name" value="Oxoprolinase-like"/>
</dbReference>
<evidence type="ECO:0000259" key="1">
    <source>
        <dbReference type="Pfam" id="PF02538"/>
    </source>
</evidence>
<dbReference type="Proteomes" id="UP000494172">
    <property type="component" value="Unassembled WGS sequence"/>
</dbReference>
<reference evidence="2 4" key="1">
    <citation type="submission" date="2019-09" db="EMBL/GenBank/DDBJ databases">
        <authorList>
            <person name="Depoorter E."/>
        </authorList>
    </citation>
    <scope>NUCLEOTIDE SEQUENCE [LARGE SCALE GENOMIC DNA]</scope>
    <source>
        <strain evidence="2">LMG 24066</strain>
    </source>
</reference>
<evidence type="ECO:0000313" key="2">
    <source>
        <dbReference type="EMBL" id="VWC39566.1"/>
    </source>
</evidence>
<evidence type="ECO:0000313" key="4">
    <source>
        <dbReference type="Proteomes" id="UP000494172"/>
    </source>
</evidence>
<gene>
    <name evidence="2" type="ORF">BAR24066_06868</name>
    <name evidence="3" type="ORF">OHZ10_33455</name>
</gene>
<dbReference type="GO" id="GO:0017168">
    <property type="term" value="F:5-oxoprolinase (ATP-hydrolyzing) activity"/>
    <property type="evidence" value="ECO:0007669"/>
    <property type="project" value="TreeGrafter"/>
</dbReference>
<dbReference type="EMBL" id="CP109823">
    <property type="protein sequence ID" value="XAE53539.1"/>
    <property type="molecule type" value="Genomic_DNA"/>
</dbReference>
<name>A0A9Q9SQR9_9BURK</name>
<proteinExistence type="predicted"/>
<reference evidence="3 5" key="2">
    <citation type="submission" date="2022-10" db="EMBL/GenBank/DDBJ databases">
        <title>Genomic of Burkholderia cepacia PN-1.</title>
        <authorList>
            <person name="Yang Y."/>
            <person name="Guan H."/>
            <person name="Huang J."/>
        </authorList>
    </citation>
    <scope>NUCLEOTIDE SEQUENCE [LARGE SCALE GENOMIC DNA]</scope>
    <source>
        <strain evidence="3 5">PN-1</strain>
    </source>
</reference>
<evidence type="ECO:0000313" key="5">
    <source>
        <dbReference type="Proteomes" id="UP001448498"/>
    </source>
</evidence>
<dbReference type="PANTHER" id="PTHR11365">
    <property type="entry name" value="5-OXOPROLINASE RELATED"/>
    <property type="match status" value="1"/>
</dbReference>
<protein>
    <submittedName>
        <fullName evidence="2 3">Hydantoinase</fullName>
    </submittedName>
</protein>
<dbReference type="Proteomes" id="UP001448498">
    <property type="component" value="Chromosome 2"/>
</dbReference>
<dbReference type="Pfam" id="PF02538">
    <property type="entry name" value="Hydantoinase_B"/>
    <property type="match status" value="1"/>
</dbReference>
<dbReference type="GO" id="GO:0005829">
    <property type="term" value="C:cytosol"/>
    <property type="evidence" value="ECO:0007669"/>
    <property type="project" value="TreeGrafter"/>
</dbReference>
<evidence type="ECO:0000313" key="3">
    <source>
        <dbReference type="EMBL" id="XAE53539.1"/>
    </source>
</evidence>
<dbReference type="RefSeq" id="WP_059241534.1">
    <property type="nucleotide sequence ID" value="NZ_CABVPX010000045.1"/>
</dbReference>
<dbReference type="AlphaFoldDB" id="A0A9Q9SQR9"/>
<dbReference type="EMBL" id="CABVPX010000045">
    <property type="protein sequence ID" value="VWC39566.1"/>
    <property type="molecule type" value="Genomic_DNA"/>
</dbReference>
<dbReference type="PANTHER" id="PTHR11365:SF23">
    <property type="entry name" value="HYPOTHETICAL 5-OXOPROLINASE (EUROFUNG)-RELATED"/>
    <property type="match status" value="1"/>
</dbReference>
<keyword evidence="5" id="KW-1185">Reference proteome</keyword>
<accession>A0A9Q9SQR9</accession>